<name>A0A2J6Q2E6_9HELO</name>
<gene>
    <name evidence="1" type="ORF">NA56DRAFT_704723</name>
</gene>
<dbReference type="Proteomes" id="UP000235672">
    <property type="component" value="Unassembled WGS sequence"/>
</dbReference>
<dbReference type="EMBL" id="KZ613485">
    <property type="protein sequence ID" value="PMD20386.1"/>
    <property type="molecule type" value="Genomic_DNA"/>
</dbReference>
<evidence type="ECO:0000313" key="1">
    <source>
        <dbReference type="EMBL" id="PMD20386.1"/>
    </source>
</evidence>
<organism evidence="1 2">
    <name type="scientific">Hyaloscypha hepaticicola</name>
    <dbReference type="NCBI Taxonomy" id="2082293"/>
    <lineage>
        <taxon>Eukaryota</taxon>
        <taxon>Fungi</taxon>
        <taxon>Dikarya</taxon>
        <taxon>Ascomycota</taxon>
        <taxon>Pezizomycotina</taxon>
        <taxon>Leotiomycetes</taxon>
        <taxon>Helotiales</taxon>
        <taxon>Hyaloscyphaceae</taxon>
        <taxon>Hyaloscypha</taxon>
    </lineage>
</organism>
<dbReference type="AlphaFoldDB" id="A0A2J6Q2E6"/>
<protein>
    <submittedName>
        <fullName evidence="1">Uncharacterized protein</fullName>
    </submittedName>
</protein>
<keyword evidence="2" id="KW-1185">Reference proteome</keyword>
<reference evidence="1 2" key="1">
    <citation type="submission" date="2016-05" db="EMBL/GenBank/DDBJ databases">
        <title>A degradative enzymes factory behind the ericoid mycorrhizal symbiosis.</title>
        <authorList>
            <consortium name="DOE Joint Genome Institute"/>
            <person name="Martino E."/>
            <person name="Morin E."/>
            <person name="Grelet G."/>
            <person name="Kuo A."/>
            <person name="Kohler A."/>
            <person name="Daghino S."/>
            <person name="Barry K."/>
            <person name="Choi C."/>
            <person name="Cichocki N."/>
            <person name="Clum A."/>
            <person name="Copeland A."/>
            <person name="Hainaut M."/>
            <person name="Haridas S."/>
            <person name="Labutti K."/>
            <person name="Lindquist E."/>
            <person name="Lipzen A."/>
            <person name="Khouja H.-R."/>
            <person name="Murat C."/>
            <person name="Ohm R."/>
            <person name="Olson A."/>
            <person name="Spatafora J."/>
            <person name="Veneault-Fourrey C."/>
            <person name="Henrissat B."/>
            <person name="Grigoriev I."/>
            <person name="Martin F."/>
            <person name="Perotto S."/>
        </authorList>
    </citation>
    <scope>NUCLEOTIDE SEQUENCE [LARGE SCALE GENOMIC DNA]</scope>
    <source>
        <strain evidence="1 2">UAMH 7357</strain>
    </source>
</reference>
<proteinExistence type="predicted"/>
<sequence length="112" mass="12770">MINILTAPYPFPAAQNMLVIFPLITESRFEEMLDERNPVEMALLARNFALMHGLERVWWLHGRDGKGKGDIARGNVLGIWGLLQATEGTWNWIMEWPVAVVEESVNFSVLCE</sequence>
<evidence type="ECO:0000313" key="2">
    <source>
        <dbReference type="Proteomes" id="UP000235672"/>
    </source>
</evidence>
<dbReference type="OrthoDB" id="3557768at2759"/>
<accession>A0A2J6Q2E6</accession>